<keyword evidence="6 9" id="KW-1133">Transmembrane helix</keyword>
<dbReference type="InterPro" id="IPR055348">
    <property type="entry name" value="DctQ"/>
</dbReference>
<feature type="transmembrane region" description="Helical" evidence="9">
    <location>
        <begin position="128"/>
        <end position="151"/>
    </location>
</feature>
<evidence type="ECO:0000256" key="5">
    <source>
        <dbReference type="ARBA" id="ARBA00022692"/>
    </source>
</evidence>
<dbReference type="RefSeq" id="WP_337833469.1">
    <property type="nucleotide sequence ID" value="NZ_JACHEO010000033.1"/>
</dbReference>
<feature type="transmembrane region" description="Helical" evidence="9">
    <location>
        <begin position="89"/>
        <end position="108"/>
    </location>
</feature>
<evidence type="ECO:0000313" key="11">
    <source>
        <dbReference type="EMBL" id="MBB5349661.1"/>
    </source>
</evidence>
<evidence type="ECO:0000256" key="8">
    <source>
        <dbReference type="ARBA" id="ARBA00038436"/>
    </source>
</evidence>
<dbReference type="Proteomes" id="UP000539642">
    <property type="component" value="Unassembled WGS sequence"/>
</dbReference>
<reference evidence="11 12" key="1">
    <citation type="submission" date="2020-08" db="EMBL/GenBank/DDBJ databases">
        <title>Genomic Encyclopedia of Type Strains, Phase IV (KMG-IV): sequencing the most valuable type-strain genomes for metagenomic binning, comparative biology and taxonomic classification.</title>
        <authorList>
            <person name="Goeker M."/>
        </authorList>
    </citation>
    <scope>NUCLEOTIDE SEQUENCE [LARGE SCALE GENOMIC DNA]</scope>
    <source>
        <strain evidence="11 12">DSM 28570</strain>
    </source>
</reference>
<evidence type="ECO:0000256" key="4">
    <source>
        <dbReference type="ARBA" id="ARBA00022519"/>
    </source>
</evidence>
<feature type="domain" description="Tripartite ATP-independent periplasmic transporters DctQ component" evidence="10">
    <location>
        <begin position="26"/>
        <end position="155"/>
    </location>
</feature>
<comment type="caution">
    <text evidence="11">The sequence shown here is derived from an EMBL/GenBank/DDBJ whole genome shotgun (WGS) entry which is preliminary data.</text>
</comment>
<dbReference type="GO" id="GO:0022857">
    <property type="term" value="F:transmembrane transporter activity"/>
    <property type="evidence" value="ECO:0007669"/>
    <property type="project" value="TreeGrafter"/>
</dbReference>
<dbReference type="GO" id="GO:0015740">
    <property type="term" value="P:C4-dicarboxylate transport"/>
    <property type="evidence" value="ECO:0007669"/>
    <property type="project" value="TreeGrafter"/>
</dbReference>
<protein>
    <submittedName>
        <fullName evidence="11">TRAP-type C4-dicarboxylate transport system permease small subunit</fullName>
    </submittedName>
</protein>
<evidence type="ECO:0000256" key="1">
    <source>
        <dbReference type="ARBA" id="ARBA00004429"/>
    </source>
</evidence>
<feature type="transmembrane region" description="Helical" evidence="9">
    <location>
        <begin position="17"/>
        <end position="38"/>
    </location>
</feature>
<keyword evidence="4" id="KW-0997">Cell inner membrane</keyword>
<dbReference type="PANTHER" id="PTHR35011:SF2">
    <property type="entry name" value="2,3-DIKETO-L-GULONATE TRAP TRANSPORTER SMALL PERMEASE PROTEIN YIAM"/>
    <property type="match status" value="1"/>
</dbReference>
<keyword evidence="5 9" id="KW-0812">Transmembrane</keyword>
<accession>A0A840V9R5</accession>
<name>A0A840V9R5_9BACT</name>
<evidence type="ECO:0000256" key="7">
    <source>
        <dbReference type="ARBA" id="ARBA00023136"/>
    </source>
</evidence>
<keyword evidence="3" id="KW-1003">Cell membrane</keyword>
<evidence type="ECO:0000259" key="10">
    <source>
        <dbReference type="Pfam" id="PF04290"/>
    </source>
</evidence>
<keyword evidence="7 9" id="KW-0472">Membrane</keyword>
<gene>
    <name evidence="11" type="ORF">HNQ81_003417</name>
</gene>
<evidence type="ECO:0000256" key="6">
    <source>
        <dbReference type="ARBA" id="ARBA00022989"/>
    </source>
</evidence>
<comment type="similarity">
    <text evidence="8">Belongs to the TRAP transporter small permease family.</text>
</comment>
<evidence type="ECO:0000313" key="12">
    <source>
        <dbReference type="Proteomes" id="UP000539642"/>
    </source>
</evidence>
<evidence type="ECO:0000256" key="2">
    <source>
        <dbReference type="ARBA" id="ARBA00022448"/>
    </source>
</evidence>
<dbReference type="GO" id="GO:0005886">
    <property type="term" value="C:plasma membrane"/>
    <property type="evidence" value="ECO:0007669"/>
    <property type="project" value="UniProtKB-SubCell"/>
</dbReference>
<proteinExistence type="inferred from homology"/>
<feature type="transmembrane region" description="Helical" evidence="9">
    <location>
        <begin position="50"/>
        <end position="68"/>
    </location>
</feature>
<organism evidence="11 12">
    <name type="scientific">Desulfoprunum benzoelyticum</name>
    <dbReference type="NCBI Taxonomy" id="1506996"/>
    <lineage>
        <taxon>Bacteria</taxon>
        <taxon>Pseudomonadati</taxon>
        <taxon>Thermodesulfobacteriota</taxon>
        <taxon>Desulfobulbia</taxon>
        <taxon>Desulfobulbales</taxon>
        <taxon>Desulfobulbaceae</taxon>
        <taxon>Desulfoprunum</taxon>
    </lineage>
</organism>
<dbReference type="Pfam" id="PF04290">
    <property type="entry name" value="DctQ"/>
    <property type="match status" value="1"/>
</dbReference>
<dbReference type="AlphaFoldDB" id="A0A840V9R5"/>
<evidence type="ECO:0000256" key="3">
    <source>
        <dbReference type="ARBA" id="ARBA00022475"/>
    </source>
</evidence>
<dbReference type="InterPro" id="IPR007387">
    <property type="entry name" value="TRAP_DctQ"/>
</dbReference>
<dbReference type="PANTHER" id="PTHR35011">
    <property type="entry name" value="2,3-DIKETO-L-GULONATE TRAP TRANSPORTER SMALL PERMEASE PROTEIN YIAM"/>
    <property type="match status" value="1"/>
</dbReference>
<sequence>MELFARVNAWINRGTEALLAIIGIAMAVVVAVQVAGRYLFNHSPFWSEEVARYLLVWLTFLGAAAAYYRRAHPGIDVLSAWLGPRARRAKAIAVHLVCLALFAVMIWQGAIFSHFVRLQISPALSLPMWMVVMVIPVAGVILACHCLLFLCRDLRGMGDDR</sequence>
<dbReference type="EMBL" id="JACHEO010000033">
    <property type="protein sequence ID" value="MBB5349661.1"/>
    <property type="molecule type" value="Genomic_DNA"/>
</dbReference>
<comment type="subcellular location">
    <subcellularLocation>
        <location evidence="1">Cell inner membrane</location>
        <topology evidence="1">Multi-pass membrane protein</topology>
    </subcellularLocation>
</comment>
<evidence type="ECO:0000256" key="9">
    <source>
        <dbReference type="SAM" id="Phobius"/>
    </source>
</evidence>
<keyword evidence="12" id="KW-1185">Reference proteome</keyword>
<keyword evidence="2" id="KW-0813">Transport</keyword>